<dbReference type="STRING" id="315750.BPUM_0555"/>
<dbReference type="HOGENOM" id="CLU_037938_0_0_9"/>
<accession>A8FAI1</accession>
<dbReference type="EMBL" id="CP000813">
    <property type="protein sequence ID" value="ABV61248.1"/>
    <property type="molecule type" value="Genomic_DNA"/>
</dbReference>
<dbReference type="KEGG" id="bpu:BPUM_0555"/>
<evidence type="ECO:0000313" key="4">
    <source>
        <dbReference type="Proteomes" id="UP000001355"/>
    </source>
</evidence>
<dbReference type="InterPro" id="IPR040819">
    <property type="entry name" value="Rol_Rep_N"/>
</dbReference>
<name>A8FAI1_BACP2</name>
<dbReference type="AlphaFoldDB" id="A8FAI1"/>
<reference evidence="3 4" key="3">
    <citation type="journal article" date="2013" name="PLoS ONE">
        <title>Candidate genes that may be responsible for the unusual resistances exhibited by Bacillus pumilus SAFR-032 spores.</title>
        <authorList>
            <person name="Tirumalai M.R."/>
            <person name="Rastogi R."/>
            <person name="Zamani N."/>
            <person name="O'Bryant Williams E."/>
            <person name="Allen S."/>
            <person name="Diouf F."/>
            <person name="Kwende S."/>
            <person name="Weinstock G.M."/>
            <person name="Venkateswaran K.J."/>
            <person name="Fox G.E."/>
        </authorList>
    </citation>
    <scope>NUCLEOTIDE SEQUENCE [LARGE SCALE GENOMIC DNA]</scope>
    <source>
        <strain evidence="3 4">SAFR-032</strain>
    </source>
</reference>
<dbReference type="Pfam" id="PF02486">
    <property type="entry name" value="Rep_trans"/>
    <property type="match status" value="1"/>
</dbReference>
<evidence type="ECO:0000259" key="2">
    <source>
        <dbReference type="Pfam" id="PF18106"/>
    </source>
</evidence>
<dbReference type="InterPro" id="IPR003491">
    <property type="entry name" value="REP-like_C"/>
</dbReference>
<dbReference type="OrthoDB" id="2067664at2"/>
<dbReference type="Proteomes" id="UP000001355">
    <property type="component" value="Chromosome"/>
</dbReference>
<gene>
    <name evidence="3" type="ordered locus">BPUM_0555</name>
</gene>
<sequence length="366" mass="42621">MTGKVKPPHANRGVLRKKEEEKSQLTSMVDYVRISFKTHDIDHIIQNVLHINREFMTEEPRGFYGYIGTWRMDMIKVFYSAPDDERGTLIELSGKGCRQFESFLECRGKTWFDFFQDCLNEKGNFTRLDIAIDDKKTYFSIPNLLKRVQKGLCVSRYRRVDNNGSNQIEDGSSAGTTIYFGSKKSESYLCFYEKNYEQADKFNLSYDDLEKWNRYEIRLKSERAHSAVCALIADRNLKKIAIGIISNCIRFVEEKGEGDKRKRKTSPFWLKFIGDVEKLQLTIEPKKDFYEKSRNWLQNSCAPTMKVILEVDRVLGNSRLLDVILNAEEGALGDSDLLNMIFNAKLQDKHEKMLETFLTPIHEMVV</sequence>
<dbReference type="GeneID" id="5619803"/>
<feature type="domain" description="Replication initiation protein-like C-terminal" evidence="1">
    <location>
        <begin position="123"/>
        <end position="320"/>
    </location>
</feature>
<reference evidence="3 4" key="1">
    <citation type="journal article" date="2007" name="PLoS ONE">
        <title>Paradoxical DNA repair and peroxide resistance gene conservation in Bacillus pumilus SAFR-032.</title>
        <authorList>
            <person name="Gioia J."/>
            <person name="Yerrapragada S."/>
            <person name="Qin X."/>
            <person name="Jiang H."/>
            <person name="Igboeli O.C."/>
            <person name="Muzny D."/>
            <person name="Dugan-Rocha S."/>
            <person name="Ding Y."/>
            <person name="Hawes A."/>
            <person name="Liu W."/>
            <person name="Perez L."/>
            <person name="Kovar C."/>
            <person name="Dinh H."/>
            <person name="Lee S."/>
            <person name="Nazareth L."/>
            <person name="Blyth P."/>
            <person name="Holder M."/>
            <person name="Buhay C."/>
            <person name="Tirumalai M.R."/>
            <person name="Liu Y."/>
            <person name="Dasgupta I."/>
            <person name="Bokhetache L."/>
            <person name="Fujita M."/>
            <person name="Karouia F."/>
            <person name="Eswara Moorthy P."/>
            <person name="Siefert J."/>
            <person name="Uzman A."/>
            <person name="Buzumbo P."/>
            <person name="Verma A."/>
            <person name="Zwiya H."/>
            <person name="McWilliams B.D."/>
            <person name="Olowu A."/>
            <person name="Clinkenbeard K.D."/>
            <person name="Newcombe D."/>
            <person name="Golebiewski L."/>
            <person name="Petrosino J.F."/>
            <person name="Nicholson W.L."/>
            <person name="Fox G.E."/>
            <person name="Venkateswaran K."/>
            <person name="Highlander S.K."/>
            <person name="Weinstock G.M."/>
        </authorList>
    </citation>
    <scope>NUCLEOTIDE SEQUENCE [LARGE SCALE GENOMIC DNA]</scope>
    <source>
        <strain evidence="3 4">SAFR-032</strain>
    </source>
</reference>
<proteinExistence type="predicted"/>
<evidence type="ECO:0000259" key="1">
    <source>
        <dbReference type="Pfam" id="PF02486"/>
    </source>
</evidence>
<dbReference type="eggNOG" id="COG2946">
    <property type="taxonomic scope" value="Bacteria"/>
</dbReference>
<organism evidence="3 4">
    <name type="scientific">Bacillus pumilus (strain SAFR-032)</name>
    <dbReference type="NCBI Taxonomy" id="315750"/>
    <lineage>
        <taxon>Bacteria</taxon>
        <taxon>Bacillati</taxon>
        <taxon>Bacillota</taxon>
        <taxon>Bacilli</taxon>
        <taxon>Bacillales</taxon>
        <taxon>Bacillaceae</taxon>
        <taxon>Bacillus</taxon>
    </lineage>
</organism>
<reference evidence="3 4" key="2">
    <citation type="journal article" date="2013" name="Extremophiles">
        <title>An ICEBs1-like element may be associated with the extreme radiation and desiccation resistance of Bacillus pumilus SAFR-032 spores.</title>
        <authorList>
            <person name="Tirumalai M.R."/>
            <person name="Fox G.E."/>
        </authorList>
    </citation>
    <scope>NUCLEOTIDE SEQUENCE [LARGE SCALE GENOMIC DNA]</scope>
    <source>
        <strain evidence="3 4">SAFR-032</strain>
    </source>
</reference>
<dbReference type="RefSeq" id="WP_012009099.1">
    <property type="nucleotide sequence ID" value="NC_009848.4"/>
</dbReference>
<feature type="domain" description="Rolling Circle replication initiation protein N-terminal" evidence="2">
    <location>
        <begin position="27"/>
        <end position="116"/>
    </location>
</feature>
<keyword evidence="4" id="KW-1185">Reference proteome</keyword>
<evidence type="ECO:0000313" key="3">
    <source>
        <dbReference type="EMBL" id="ABV61248.1"/>
    </source>
</evidence>
<dbReference type="Pfam" id="PF18106">
    <property type="entry name" value="Rol_Rep_N"/>
    <property type="match status" value="1"/>
</dbReference>
<protein>
    <submittedName>
        <fullName evidence="3">DNA polymerase</fullName>
    </submittedName>
</protein>